<dbReference type="EMBL" id="MU069747">
    <property type="protein sequence ID" value="KAF5834611.1"/>
    <property type="molecule type" value="Genomic_DNA"/>
</dbReference>
<keyword evidence="3" id="KW-1185">Reference proteome</keyword>
<dbReference type="InterPro" id="IPR011990">
    <property type="entry name" value="TPR-like_helical_dom_sf"/>
</dbReference>
<dbReference type="Pfam" id="PF13424">
    <property type="entry name" value="TPR_12"/>
    <property type="match status" value="1"/>
</dbReference>
<reference evidence="2" key="1">
    <citation type="submission" date="2017-08" db="EMBL/GenBank/DDBJ databases">
        <authorList>
            <person name="Polle J.E."/>
            <person name="Barry K."/>
            <person name="Cushman J."/>
            <person name="Schmutz J."/>
            <person name="Tran D."/>
            <person name="Hathwaick L.T."/>
            <person name="Yim W.C."/>
            <person name="Jenkins J."/>
            <person name="Mckie-Krisberg Z.M."/>
            <person name="Prochnik S."/>
            <person name="Lindquist E."/>
            <person name="Dockter R.B."/>
            <person name="Adam C."/>
            <person name="Molina H."/>
            <person name="Bunkerborg J."/>
            <person name="Jin E."/>
            <person name="Buchheim M."/>
            <person name="Magnuson J."/>
        </authorList>
    </citation>
    <scope>NUCLEOTIDE SEQUENCE</scope>
    <source>
        <strain evidence="2">CCAP 19/18</strain>
    </source>
</reference>
<dbReference type="SMART" id="SM00028">
    <property type="entry name" value="TPR"/>
    <property type="match status" value="1"/>
</dbReference>
<dbReference type="SUPFAM" id="SSF48452">
    <property type="entry name" value="TPR-like"/>
    <property type="match status" value="1"/>
</dbReference>
<evidence type="ECO:0000313" key="2">
    <source>
        <dbReference type="EMBL" id="KAF5834611.1"/>
    </source>
</evidence>
<evidence type="ECO:0000313" key="3">
    <source>
        <dbReference type="Proteomes" id="UP000815325"/>
    </source>
</evidence>
<keyword evidence="1" id="KW-0802">TPR repeat</keyword>
<proteinExistence type="predicted"/>
<dbReference type="Proteomes" id="UP000815325">
    <property type="component" value="Unassembled WGS sequence"/>
</dbReference>
<feature type="repeat" description="TPR" evidence="1">
    <location>
        <begin position="153"/>
        <end position="186"/>
    </location>
</feature>
<protein>
    <submittedName>
        <fullName evidence="2">Uncharacterized protein</fullName>
    </submittedName>
</protein>
<accession>A0ABQ7GJ31</accession>
<dbReference type="Gene3D" id="1.25.40.10">
    <property type="entry name" value="Tetratricopeptide repeat domain"/>
    <property type="match status" value="1"/>
</dbReference>
<sequence length="262" mass="28922">MLRTCSRRLFWLFGGKSSANLSSEAPLSHFLGSQATLVAQPAHQEWTSGHGTGPPFFNNGSFAAGMLLAAASPIALAQAEEQRSSGSIPVSETATHPLDDEAITNEHTAKMSMARIAALEYYQAGKYELAERKFKEAVEESILGFESKDPHVASAKNNLAEFYRNTGQHKKAEQLYKEALDLLESAFGEKHWLYVSAMHNLALSYEAIGDLAAAKEAMEHVMRWGVAHPCIDIWLQPKRAWGMRCGAKTPYPHIDVGQDWMD</sequence>
<name>A0ABQ7GJ31_DUNSA</name>
<gene>
    <name evidence="2" type="ORF">DUNSADRAFT_8695</name>
</gene>
<dbReference type="InterPro" id="IPR019734">
    <property type="entry name" value="TPR_rpt"/>
</dbReference>
<dbReference type="PROSITE" id="PS50005">
    <property type="entry name" value="TPR"/>
    <property type="match status" value="1"/>
</dbReference>
<dbReference type="PANTHER" id="PTHR47689">
    <property type="entry name" value="TETRATRICOPEPTIDE REPEAT (TPR)-LIKE SUPERFAMILY PROTEIN"/>
    <property type="match status" value="1"/>
</dbReference>
<dbReference type="PANTHER" id="PTHR47689:SF2">
    <property type="entry name" value="TETRATRICOPEPTIDE REPEAT (TPR)-LIKE SUPERFAMILY PROTEIN"/>
    <property type="match status" value="1"/>
</dbReference>
<comment type="caution">
    <text evidence="2">The sequence shown here is derived from an EMBL/GenBank/DDBJ whole genome shotgun (WGS) entry which is preliminary data.</text>
</comment>
<evidence type="ECO:0000256" key="1">
    <source>
        <dbReference type="PROSITE-ProRule" id="PRU00339"/>
    </source>
</evidence>
<organism evidence="2 3">
    <name type="scientific">Dunaliella salina</name>
    <name type="common">Green alga</name>
    <name type="synonym">Protococcus salinus</name>
    <dbReference type="NCBI Taxonomy" id="3046"/>
    <lineage>
        <taxon>Eukaryota</taxon>
        <taxon>Viridiplantae</taxon>
        <taxon>Chlorophyta</taxon>
        <taxon>core chlorophytes</taxon>
        <taxon>Chlorophyceae</taxon>
        <taxon>CS clade</taxon>
        <taxon>Chlamydomonadales</taxon>
        <taxon>Dunaliellaceae</taxon>
        <taxon>Dunaliella</taxon>
    </lineage>
</organism>